<evidence type="ECO:0000256" key="4">
    <source>
        <dbReference type="ARBA" id="ARBA00023002"/>
    </source>
</evidence>
<evidence type="ECO:0000259" key="7">
    <source>
        <dbReference type="Pfam" id="PF21478"/>
    </source>
</evidence>
<comment type="catalytic activity">
    <reaction evidence="5">
        <text>N(6)-[(R)-lipoyl]-L-lysyl-[glycine-cleavage complex H protein] + glycine + H(+) = N(6)-[(R)-S(8)-aminomethyldihydrolipoyl]-L-lysyl-[glycine-cleavage complex H protein] + CO2</text>
        <dbReference type="Rhea" id="RHEA:24304"/>
        <dbReference type="Rhea" id="RHEA-COMP:10494"/>
        <dbReference type="Rhea" id="RHEA-COMP:10495"/>
        <dbReference type="ChEBI" id="CHEBI:15378"/>
        <dbReference type="ChEBI" id="CHEBI:16526"/>
        <dbReference type="ChEBI" id="CHEBI:57305"/>
        <dbReference type="ChEBI" id="CHEBI:83099"/>
        <dbReference type="ChEBI" id="CHEBI:83143"/>
        <dbReference type="EC" id="1.4.4.2"/>
    </reaction>
</comment>
<dbReference type="InterPro" id="IPR015424">
    <property type="entry name" value="PyrdxlP-dep_Trfase"/>
</dbReference>
<dbReference type="SUPFAM" id="SSF53383">
    <property type="entry name" value="PLP-dependent transferases"/>
    <property type="match status" value="1"/>
</dbReference>
<dbReference type="RefSeq" id="WP_094278842.1">
    <property type="nucleotide sequence ID" value="NZ_NQJF01000010.1"/>
</dbReference>
<feature type="domain" description="Glycine dehydrogenase C-terminal" evidence="7">
    <location>
        <begin position="379"/>
        <end position="482"/>
    </location>
</feature>
<dbReference type="GO" id="GO:0005829">
    <property type="term" value="C:cytosol"/>
    <property type="evidence" value="ECO:0007669"/>
    <property type="project" value="TreeGrafter"/>
</dbReference>
<dbReference type="OrthoDB" id="9801272at2"/>
<protein>
    <recommendedName>
        <fullName evidence="2">glycine dehydrogenase (aminomethyl-transferring)</fullName>
        <ecNumber evidence="2">1.4.4.2</ecNumber>
    </recommendedName>
</protein>
<sequence>MENITQHRFENGRPRPRRYHQARWDEPIIFELSTPGERGILVPPAEEDIKGAAGDVLARLPAGMRRRQAPALPELSQNRVLRHYLRLSQQNLGADLNIDIGQGTCTMKYNPKVNEQLGRQPKMTELHPRQHESTVTGILDIMTRMEAILKDVSGMDRVSFQPRGGSSAIYANAAIIRAYHESRGEAGQRDEIITTMFSHPSDAACAKLCGFKVITLYPGEQGYPSMDALAAVLSERTAGMMITNPEDTGIFNPDIARMVDMVHQVGGLCAYDQANANGLLGITRARDAGFDLCHFNLHKTFATPHACGGPAVGAMGVTEALAPFLPYPVVEASADGPRLAEAGALSIGKVGAWTGCASIVMRAYAWVMNLGADGLKAVSEMAVLNNNYLMKRLLELPGIEVPYTGNGPRIEQVRYSWQKLYEETGITTEQLGLRLADFGQHYWTSHHPYVVPQPATLEPTEAYSMKDIDEYVDTLAHVVDEAYRQPELVASAPHNCPIHQINDECLDDPERWAVTWRGYQRKLAGRQA</sequence>
<dbReference type="InterPro" id="IPR020581">
    <property type="entry name" value="GDC_P"/>
</dbReference>
<keyword evidence="3" id="KW-0663">Pyridoxal phosphate</keyword>
<gene>
    <name evidence="8" type="ORF">B6S09_12545</name>
    <name evidence="9" type="ORF">LY04_02348</name>
</gene>
<dbReference type="InterPro" id="IPR015421">
    <property type="entry name" value="PyrdxlP-dep_Trfase_major"/>
</dbReference>
<evidence type="ECO:0000313" key="8">
    <source>
        <dbReference type="EMBL" id="OYD23286.1"/>
    </source>
</evidence>
<evidence type="ECO:0000259" key="6">
    <source>
        <dbReference type="Pfam" id="PF00266"/>
    </source>
</evidence>
<dbReference type="PANTHER" id="PTHR11773">
    <property type="entry name" value="GLYCINE DEHYDROGENASE, DECARBOXYLATING"/>
    <property type="match status" value="1"/>
</dbReference>
<dbReference type="EMBL" id="SODO01000008">
    <property type="protein sequence ID" value="TDW58570.1"/>
    <property type="molecule type" value="Genomic_DNA"/>
</dbReference>
<dbReference type="PANTHER" id="PTHR11773:SF1">
    <property type="entry name" value="GLYCINE DEHYDROGENASE (DECARBOXYLATING), MITOCHONDRIAL"/>
    <property type="match status" value="1"/>
</dbReference>
<dbReference type="Proteomes" id="UP000295058">
    <property type="component" value="Unassembled WGS sequence"/>
</dbReference>
<comment type="caution">
    <text evidence="8">The sequence shown here is derived from an EMBL/GenBank/DDBJ whole genome shotgun (WGS) entry which is preliminary data.</text>
</comment>
<reference evidence="8 10" key="1">
    <citation type="submission" date="2017-08" db="EMBL/GenBank/DDBJ databases">
        <title>Draft Genome Sequence of the Marine Bacterium Oceanimonas baumannii ATCC 700832.</title>
        <authorList>
            <person name="Mcclelland W.D."/>
            <person name="Brennan M.A."/>
            <person name="Trachtenberg A.M."/>
            <person name="Maclea K.S."/>
        </authorList>
    </citation>
    <scope>NUCLEOTIDE SEQUENCE [LARGE SCALE GENOMIC DNA]</scope>
    <source>
        <strain evidence="8 10">ATCC 700832</strain>
    </source>
</reference>
<name>A0A235CFR3_9GAMM</name>
<accession>A0A235CFR3</accession>
<comment type="function">
    <text evidence="1">The glycine cleavage system catalyzes the degradation of glycine. The P protein binds the alpha-amino group of glycine through its pyridoxal phosphate cofactor; CO(2) is released and the remaining methylamine moiety is then transferred to the lipoamide cofactor of the H protein.</text>
</comment>
<organism evidence="8 10">
    <name type="scientific">Oceanimonas baumannii</name>
    <dbReference type="NCBI Taxonomy" id="129578"/>
    <lineage>
        <taxon>Bacteria</taxon>
        <taxon>Pseudomonadati</taxon>
        <taxon>Pseudomonadota</taxon>
        <taxon>Gammaproteobacteria</taxon>
        <taxon>Aeromonadales</taxon>
        <taxon>Aeromonadaceae</taxon>
        <taxon>Oceanimonas</taxon>
    </lineage>
</organism>
<dbReference type="Proteomes" id="UP000243640">
    <property type="component" value="Unassembled WGS sequence"/>
</dbReference>
<reference evidence="9 11" key="2">
    <citation type="submission" date="2019-03" db="EMBL/GenBank/DDBJ databases">
        <title>Genomic Encyclopedia of Archaeal and Bacterial Type Strains, Phase II (KMG-II): from individual species to whole genera.</title>
        <authorList>
            <person name="Goeker M."/>
        </authorList>
    </citation>
    <scope>NUCLEOTIDE SEQUENCE [LARGE SCALE GENOMIC DNA]</scope>
    <source>
        <strain evidence="9 11">DSM 15594</strain>
    </source>
</reference>
<evidence type="ECO:0000313" key="11">
    <source>
        <dbReference type="Proteomes" id="UP000295058"/>
    </source>
</evidence>
<dbReference type="GO" id="GO:0005960">
    <property type="term" value="C:glycine cleavage complex"/>
    <property type="evidence" value="ECO:0007669"/>
    <property type="project" value="TreeGrafter"/>
</dbReference>
<feature type="domain" description="Aminotransferase class V" evidence="6">
    <location>
        <begin position="171"/>
        <end position="302"/>
    </location>
</feature>
<dbReference type="Gene3D" id="3.40.640.10">
    <property type="entry name" value="Type I PLP-dependent aspartate aminotransferase-like (Major domain)"/>
    <property type="match status" value="1"/>
</dbReference>
<dbReference type="GO" id="GO:0016594">
    <property type="term" value="F:glycine binding"/>
    <property type="evidence" value="ECO:0007669"/>
    <property type="project" value="TreeGrafter"/>
</dbReference>
<dbReference type="AlphaFoldDB" id="A0A235CFR3"/>
<dbReference type="Gene3D" id="6.20.440.10">
    <property type="match status" value="1"/>
</dbReference>
<dbReference type="InterPro" id="IPR049316">
    <property type="entry name" value="GDC-P_C"/>
</dbReference>
<dbReference type="EMBL" id="NQJF01000010">
    <property type="protein sequence ID" value="OYD23286.1"/>
    <property type="molecule type" value="Genomic_DNA"/>
</dbReference>
<dbReference type="NCBIfam" id="NF003346">
    <property type="entry name" value="PRK04366.1"/>
    <property type="match status" value="1"/>
</dbReference>
<keyword evidence="4" id="KW-0560">Oxidoreductase</keyword>
<dbReference type="GO" id="GO:0019464">
    <property type="term" value="P:glycine decarboxylation via glycine cleavage system"/>
    <property type="evidence" value="ECO:0007669"/>
    <property type="project" value="TreeGrafter"/>
</dbReference>
<dbReference type="InterPro" id="IPR000192">
    <property type="entry name" value="Aminotrans_V_dom"/>
</dbReference>
<evidence type="ECO:0000313" key="10">
    <source>
        <dbReference type="Proteomes" id="UP000243640"/>
    </source>
</evidence>
<keyword evidence="11" id="KW-1185">Reference proteome</keyword>
<evidence type="ECO:0000256" key="3">
    <source>
        <dbReference type="ARBA" id="ARBA00022898"/>
    </source>
</evidence>
<evidence type="ECO:0000256" key="1">
    <source>
        <dbReference type="ARBA" id="ARBA00003788"/>
    </source>
</evidence>
<evidence type="ECO:0000313" key="9">
    <source>
        <dbReference type="EMBL" id="TDW58570.1"/>
    </source>
</evidence>
<evidence type="ECO:0000256" key="2">
    <source>
        <dbReference type="ARBA" id="ARBA00012134"/>
    </source>
</evidence>
<dbReference type="Gene3D" id="3.90.1150.10">
    <property type="entry name" value="Aspartate Aminotransferase, domain 1"/>
    <property type="match status" value="1"/>
</dbReference>
<dbReference type="InterPro" id="IPR015422">
    <property type="entry name" value="PyrdxlP-dep_Trfase_small"/>
</dbReference>
<proteinExistence type="predicted"/>
<dbReference type="GO" id="GO:0004375">
    <property type="term" value="F:glycine dehydrogenase (decarboxylating) activity"/>
    <property type="evidence" value="ECO:0007669"/>
    <property type="project" value="UniProtKB-EC"/>
</dbReference>
<dbReference type="Pfam" id="PF00266">
    <property type="entry name" value="Aminotran_5"/>
    <property type="match status" value="1"/>
</dbReference>
<dbReference type="GO" id="GO:0030170">
    <property type="term" value="F:pyridoxal phosphate binding"/>
    <property type="evidence" value="ECO:0007669"/>
    <property type="project" value="TreeGrafter"/>
</dbReference>
<dbReference type="EC" id="1.4.4.2" evidence="2"/>
<evidence type="ECO:0000256" key="5">
    <source>
        <dbReference type="ARBA" id="ARBA00049026"/>
    </source>
</evidence>
<dbReference type="Pfam" id="PF21478">
    <property type="entry name" value="GcvP2_C"/>
    <property type="match status" value="1"/>
</dbReference>